<accession>G7JBE1</accession>
<sequence length="230" mass="25920">MSSTVGAVSSTTNDVPYNSHLEEQEDDAPNSISDDAEETEPEDDDDDKELDLGPQFTLKEQLEKDKDDESLRKWKEQLLGSVDISAVGESKDPEVKIQSLTITTCSESPDLVLPIPFTNDPKKSLFILKEGSQCRMKFTFTVSNNIVSGLKYTNIVSKTGVRVNSRKKMLGTFSPQHEPYTYELEEKTTPSGIFARGTYAARTKFVDDDKKCYLDVSYYFEIQRNWGTPN</sequence>
<reference evidence="9" key="4">
    <citation type="journal article" date="2018" name="Nat. Plants">
        <title>Whole-genome landscape of Medicago truncatula symbiotic genes.</title>
        <authorList>
            <person name="Pecrix Y."/>
            <person name="Staton S.E."/>
            <person name="Sallet E."/>
            <person name="Lelandais-Briere C."/>
            <person name="Moreau S."/>
            <person name="Carrere S."/>
            <person name="Blein T."/>
            <person name="Jardinaud M.F."/>
            <person name="Latrasse D."/>
            <person name="Zouine M."/>
            <person name="Zahm M."/>
            <person name="Kreplak J."/>
            <person name="Mayjonade B."/>
            <person name="Satge C."/>
            <person name="Perez M."/>
            <person name="Cauet S."/>
            <person name="Marande W."/>
            <person name="Chantry-Darmon C."/>
            <person name="Lopez-Roques C."/>
            <person name="Bouchez O."/>
            <person name="Berard A."/>
            <person name="Debelle F."/>
            <person name="Munos S."/>
            <person name="Bendahmane A."/>
            <person name="Berges H."/>
            <person name="Niebel A."/>
            <person name="Buitink J."/>
            <person name="Frugier F."/>
            <person name="Benhamed M."/>
            <person name="Crespi M."/>
            <person name="Gouzy J."/>
            <person name="Gamas P."/>
        </authorList>
    </citation>
    <scope>NUCLEOTIDE SEQUENCE [LARGE SCALE GENOMIC DNA]</scope>
    <source>
        <strain evidence="9">cv. Jemalong A17</strain>
    </source>
</reference>
<feature type="compositionally biased region" description="Polar residues" evidence="4">
    <location>
        <begin position="1"/>
        <end position="16"/>
    </location>
</feature>
<dbReference type="GO" id="GO:0005829">
    <property type="term" value="C:cytosol"/>
    <property type="evidence" value="ECO:0000318"/>
    <property type="project" value="GO_Central"/>
</dbReference>
<protein>
    <submittedName>
        <fullName evidence="6">Putative Rho protein GDP-dissociation inhibitor</fullName>
    </submittedName>
    <submittedName>
        <fullName evidence="5">Rho GDP-dissociation inhibitor-like protein</fullName>
    </submittedName>
</protein>
<dbReference type="Proteomes" id="UP000265566">
    <property type="component" value="Chromosome 3"/>
</dbReference>
<dbReference type="Pfam" id="PF02115">
    <property type="entry name" value="Rho_GDI"/>
    <property type="match status" value="1"/>
</dbReference>
<organism evidence="5 8">
    <name type="scientific">Medicago truncatula</name>
    <name type="common">Barrel medic</name>
    <name type="synonym">Medicago tribuloides</name>
    <dbReference type="NCBI Taxonomy" id="3880"/>
    <lineage>
        <taxon>Eukaryota</taxon>
        <taxon>Viridiplantae</taxon>
        <taxon>Streptophyta</taxon>
        <taxon>Embryophyta</taxon>
        <taxon>Tracheophyta</taxon>
        <taxon>Spermatophyta</taxon>
        <taxon>Magnoliopsida</taxon>
        <taxon>eudicotyledons</taxon>
        <taxon>Gunneridae</taxon>
        <taxon>Pentapetalae</taxon>
        <taxon>rosids</taxon>
        <taxon>fabids</taxon>
        <taxon>Fabales</taxon>
        <taxon>Fabaceae</taxon>
        <taxon>Papilionoideae</taxon>
        <taxon>50 kb inversion clade</taxon>
        <taxon>NPAAA clade</taxon>
        <taxon>Hologalegina</taxon>
        <taxon>IRL clade</taxon>
        <taxon>Trifolieae</taxon>
        <taxon>Medicago</taxon>
    </lineage>
</organism>
<evidence type="ECO:0000256" key="3">
    <source>
        <dbReference type="ARBA" id="ARBA00022490"/>
    </source>
</evidence>
<evidence type="ECO:0000313" key="9">
    <source>
        <dbReference type="Proteomes" id="UP000265566"/>
    </source>
</evidence>
<dbReference type="AlphaFoldDB" id="G7JBE1"/>
<dbReference type="KEGG" id="mtr:11438952"/>
<keyword evidence="8" id="KW-1185">Reference proteome</keyword>
<evidence type="ECO:0000313" key="6">
    <source>
        <dbReference type="EMBL" id="RHN69208.1"/>
    </source>
</evidence>
<evidence type="ECO:0000313" key="5">
    <source>
        <dbReference type="EMBL" id="AES71996.1"/>
    </source>
</evidence>
<dbReference type="HOGENOM" id="CLU_076228_0_0_1"/>
<comment type="subcellular location">
    <subcellularLocation>
        <location evidence="1">Cytoplasm</location>
    </subcellularLocation>
</comment>
<dbReference type="OrthoDB" id="1683373at2759"/>
<feature type="compositionally biased region" description="Acidic residues" evidence="4">
    <location>
        <begin position="23"/>
        <end position="49"/>
    </location>
</feature>
<dbReference type="OMA" id="VDKSQVM"/>
<evidence type="ECO:0000313" key="7">
    <source>
        <dbReference type="EnsemblPlants" id="AES71996"/>
    </source>
</evidence>
<dbReference type="EMBL" id="CM001219">
    <property type="protein sequence ID" value="AES71996.1"/>
    <property type="molecule type" value="Genomic_DNA"/>
</dbReference>
<dbReference type="InterPro" id="IPR024792">
    <property type="entry name" value="RhoGDI_dom_sf"/>
</dbReference>
<dbReference type="eggNOG" id="KOG3205">
    <property type="taxonomic scope" value="Eukaryota"/>
</dbReference>
<dbReference type="EMBL" id="PSQE01000003">
    <property type="protein sequence ID" value="RHN69208.1"/>
    <property type="molecule type" value="Genomic_DNA"/>
</dbReference>
<proteinExistence type="inferred from homology"/>
<gene>
    <name evidence="7" type="primary">11438952</name>
    <name evidence="5" type="ordered locus">MTR_3g084940</name>
    <name evidence="6" type="ORF">MtrunA17_Chr3g0122221</name>
</gene>
<evidence type="ECO:0000256" key="1">
    <source>
        <dbReference type="ARBA" id="ARBA00004496"/>
    </source>
</evidence>
<reference evidence="5 8" key="1">
    <citation type="journal article" date="2011" name="Nature">
        <title>The Medicago genome provides insight into the evolution of rhizobial symbioses.</title>
        <authorList>
            <person name="Young N.D."/>
            <person name="Debelle F."/>
            <person name="Oldroyd G.E."/>
            <person name="Geurts R."/>
            <person name="Cannon S.B."/>
            <person name="Udvardi M.K."/>
            <person name="Benedito V.A."/>
            <person name="Mayer K.F."/>
            <person name="Gouzy J."/>
            <person name="Schoof H."/>
            <person name="Van de Peer Y."/>
            <person name="Proost S."/>
            <person name="Cook D.R."/>
            <person name="Meyers B.C."/>
            <person name="Spannagl M."/>
            <person name="Cheung F."/>
            <person name="De Mita S."/>
            <person name="Krishnakumar V."/>
            <person name="Gundlach H."/>
            <person name="Zhou S."/>
            <person name="Mudge J."/>
            <person name="Bharti A.K."/>
            <person name="Murray J.D."/>
            <person name="Naoumkina M.A."/>
            <person name="Rosen B."/>
            <person name="Silverstein K.A."/>
            <person name="Tang H."/>
            <person name="Rombauts S."/>
            <person name="Zhao P.X."/>
            <person name="Zhou P."/>
            <person name="Barbe V."/>
            <person name="Bardou P."/>
            <person name="Bechner M."/>
            <person name="Bellec A."/>
            <person name="Berger A."/>
            <person name="Berges H."/>
            <person name="Bidwell S."/>
            <person name="Bisseling T."/>
            <person name="Choisne N."/>
            <person name="Couloux A."/>
            <person name="Denny R."/>
            <person name="Deshpande S."/>
            <person name="Dai X."/>
            <person name="Doyle J.J."/>
            <person name="Dudez A.M."/>
            <person name="Farmer A.D."/>
            <person name="Fouteau S."/>
            <person name="Franken C."/>
            <person name="Gibelin C."/>
            <person name="Gish J."/>
            <person name="Goldstein S."/>
            <person name="Gonzalez A.J."/>
            <person name="Green P.J."/>
            <person name="Hallab A."/>
            <person name="Hartog M."/>
            <person name="Hua A."/>
            <person name="Humphray S.J."/>
            <person name="Jeong D.H."/>
            <person name="Jing Y."/>
            <person name="Jocker A."/>
            <person name="Kenton S.M."/>
            <person name="Kim D.J."/>
            <person name="Klee K."/>
            <person name="Lai H."/>
            <person name="Lang C."/>
            <person name="Lin S."/>
            <person name="Macmil S.L."/>
            <person name="Magdelenat G."/>
            <person name="Matthews L."/>
            <person name="McCorrison J."/>
            <person name="Monaghan E.L."/>
            <person name="Mun J.H."/>
            <person name="Najar F.Z."/>
            <person name="Nicholson C."/>
            <person name="Noirot C."/>
            <person name="O'Bleness M."/>
            <person name="Paule C.R."/>
            <person name="Poulain J."/>
            <person name="Prion F."/>
            <person name="Qin B."/>
            <person name="Qu C."/>
            <person name="Retzel E.F."/>
            <person name="Riddle C."/>
            <person name="Sallet E."/>
            <person name="Samain S."/>
            <person name="Samson N."/>
            <person name="Sanders I."/>
            <person name="Saurat O."/>
            <person name="Scarpelli C."/>
            <person name="Schiex T."/>
            <person name="Segurens B."/>
            <person name="Severin A.J."/>
            <person name="Sherrier D.J."/>
            <person name="Shi R."/>
            <person name="Sims S."/>
            <person name="Singer S.R."/>
            <person name="Sinharoy S."/>
            <person name="Sterck L."/>
            <person name="Viollet A."/>
            <person name="Wang B.B."/>
            <person name="Wang K."/>
            <person name="Wang M."/>
            <person name="Wang X."/>
            <person name="Warfsmann J."/>
            <person name="Weissenbach J."/>
            <person name="White D.D."/>
            <person name="White J.D."/>
            <person name="Wiley G.B."/>
            <person name="Wincker P."/>
            <person name="Xing Y."/>
            <person name="Yang L."/>
            <person name="Yao Z."/>
            <person name="Ying F."/>
            <person name="Zhai J."/>
            <person name="Zhou L."/>
            <person name="Zuber A."/>
            <person name="Denarie J."/>
            <person name="Dixon R.A."/>
            <person name="May G.D."/>
            <person name="Schwartz D.C."/>
            <person name="Rogers J."/>
            <person name="Quetier F."/>
            <person name="Town C.D."/>
            <person name="Roe B.A."/>
        </authorList>
    </citation>
    <scope>NUCLEOTIDE SEQUENCE [LARGE SCALE GENOMIC DNA]</scope>
    <source>
        <strain evidence="5">A17</strain>
        <strain evidence="7 8">cv. Jemalong A17</strain>
    </source>
</reference>
<evidence type="ECO:0000313" key="8">
    <source>
        <dbReference type="Proteomes" id="UP000002051"/>
    </source>
</evidence>
<keyword evidence="3" id="KW-0963">Cytoplasm</keyword>
<dbReference type="PANTHER" id="PTHR10980:SF61">
    <property type="entry name" value="OS01G0913600 PROTEIN"/>
    <property type="match status" value="1"/>
</dbReference>
<reference evidence="6" key="5">
    <citation type="journal article" date="2018" name="Nat. Plants">
        <title>Whole-genome landscape of Medicago truncatula symbiotic genes.</title>
        <authorList>
            <person name="Pecrix Y."/>
            <person name="Gamas P."/>
            <person name="Carrere S."/>
        </authorList>
    </citation>
    <scope>NUCLEOTIDE SEQUENCE</scope>
    <source>
        <tissue evidence="6">Leaves</tissue>
    </source>
</reference>
<evidence type="ECO:0000256" key="2">
    <source>
        <dbReference type="ARBA" id="ARBA00009758"/>
    </source>
</evidence>
<dbReference type="Gene3D" id="2.70.50.30">
    <property type="entry name" value="Coagulation Factor XIII, subunit A, domain 1"/>
    <property type="match status" value="1"/>
</dbReference>
<feature type="region of interest" description="Disordered" evidence="4">
    <location>
        <begin position="1"/>
        <end position="67"/>
    </location>
</feature>
<dbReference type="SUPFAM" id="SSF81296">
    <property type="entry name" value="E set domains"/>
    <property type="match status" value="1"/>
</dbReference>
<dbReference type="FunFam" id="2.70.50.30:FF:000002">
    <property type="entry name" value="Rho GDP-dissociation inhibitor 1"/>
    <property type="match status" value="1"/>
</dbReference>
<dbReference type="Gramene" id="rna17648">
    <property type="protein sequence ID" value="RHN69208.1"/>
    <property type="gene ID" value="gene17648"/>
</dbReference>
<evidence type="ECO:0000256" key="4">
    <source>
        <dbReference type="SAM" id="MobiDB-lite"/>
    </source>
</evidence>
<dbReference type="InterPro" id="IPR000406">
    <property type="entry name" value="Rho_GDI"/>
</dbReference>
<dbReference type="GO" id="GO:0007266">
    <property type="term" value="P:Rho protein signal transduction"/>
    <property type="evidence" value="ECO:0000318"/>
    <property type="project" value="GO_Central"/>
</dbReference>
<name>G7JBE1_MEDTR</name>
<reference evidence="5 8" key="2">
    <citation type="journal article" date="2014" name="BMC Genomics">
        <title>An improved genome release (version Mt4.0) for the model legume Medicago truncatula.</title>
        <authorList>
            <person name="Tang H."/>
            <person name="Krishnakumar V."/>
            <person name="Bidwell S."/>
            <person name="Rosen B."/>
            <person name="Chan A."/>
            <person name="Zhou S."/>
            <person name="Gentzbittel L."/>
            <person name="Childs K.L."/>
            <person name="Yandell M."/>
            <person name="Gundlach H."/>
            <person name="Mayer K.F."/>
            <person name="Schwartz D.C."/>
            <person name="Town C.D."/>
        </authorList>
    </citation>
    <scope>GENOME REANNOTATION</scope>
    <source>
        <strain evidence="7 8">cv. Jemalong A17</strain>
    </source>
</reference>
<dbReference type="GO" id="GO:0005094">
    <property type="term" value="F:Rho GDP-dissociation inhibitor activity"/>
    <property type="evidence" value="ECO:0000318"/>
    <property type="project" value="GO_Central"/>
</dbReference>
<dbReference type="InterPro" id="IPR014756">
    <property type="entry name" value="Ig_E-set"/>
</dbReference>
<dbReference type="GO" id="GO:0016020">
    <property type="term" value="C:membrane"/>
    <property type="evidence" value="ECO:0000318"/>
    <property type="project" value="GO_Central"/>
</dbReference>
<reference evidence="7" key="3">
    <citation type="submission" date="2015-04" db="UniProtKB">
        <authorList>
            <consortium name="EnsemblPlants"/>
        </authorList>
    </citation>
    <scope>IDENTIFICATION</scope>
    <source>
        <strain evidence="7">cv. Jemalong A17</strain>
    </source>
</reference>
<dbReference type="PANTHER" id="PTHR10980">
    <property type="entry name" value="RHO GDP-DISSOCIATION INHIBITOR"/>
    <property type="match status" value="1"/>
</dbReference>
<dbReference type="Proteomes" id="UP000002051">
    <property type="component" value="Chromosome 3"/>
</dbReference>
<dbReference type="EnsemblPlants" id="AES71996">
    <property type="protein sequence ID" value="AES71996"/>
    <property type="gene ID" value="MTR_3g084940"/>
</dbReference>
<comment type="similarity">
    <text evidence="2">Belongs to the Rho GDI family.</text>
</comment>
<dbReference type="PaxDb" id="3880-AES71996"/>
<dbReference type="STRING" id="3880.G7JBE1"/>